<dbReference type="Proteomes" id="UP000838821">
    <property type="component" value="Unassembled WGS sequence"/>
</dbReference>
<name>A0ABM9BPJ1_9BACL</name>
<dbReference type="PROSITE" id="PS00041">
    <property type="entry name" value="HTH_ARAC_FAMILY_1"/>
    <property type="match status" value="1"/>
</dbReference>
<evidence type="ECO:0000256" key="3">
    <source>
        <dbReference type="ARBA" id="ARBA00023163"/>
    </source>
</evidence>
<keyword evidence="6" id="KW-1185">Reference proteome</keyword>
<dbReference type="PRINTS" id="PR00032">
    <property type="entry name" value="HTHARAC"/>
</dbReference>
<gene>
    <name evidence="5" type="primary">yesS_3</name>
    <name evidence="5" type="ORF">PAECIP111891_00191</name>
</gene>
<evidence type="ECO:0000313" key="5">
    <source>
        <dbReference type="EMBL" id="CAH1192068.1"/>
    </source>
</evidence>
<dbReference type="RefSeq" id="WP_236284042.1">
    <property type="nucleotide sequence ID" value="NZ_CAKMMW010000001.1"/>
</dbReference>
<comment type="caution">
    <text evidence="5">The sequence shown here is derived from an EMBL/GenBank/DDBJ whole genome shotgun (WGS) entry which is preliminary data.</text>
</comment>
<dbReference type="PANTHER" id="PTHR43280">
    <property type="entry name" value="ARAC-FAMILY TRANSCRIPTIONAL REGULATOR"/>
    <property type="match status" value="1"/>
</dbReference>
<dbReference type="InterPro" id="IPR020449">
    <property type="entry name" value="Tscrpt_reg_AraC-type_HTH"/>
</dbReference>
<keyword evidence="2" id="KW-0238">DNA-binding</keyword>
<reference evidence="5" key="1">
    <citation type="submission" date="2022-01" db="EMBL/GenBank/DDBJ databases">
        <authorList>
            <person name="Criscuolo A."/>
        </authorList>
    </citation>
    <scope>NUCLEOTIDE SEQUENCE</scope>
    <source>
        <strain evidence="5">CIP111891</strain>
    </source>
</reference>
<dbReference type="PROSITE" id="PS01124">
    <property type="entry name" value="HTH_ARAC_FAMILY_2"/>
    <property type="match status" value="1"/>
</dbReference>
<evidence type="ECO:0000256" key="2">
    <source>
        <dbReference type="ARBA" id="ARBA00023125"/>
    </source>
</evidence>
<dbReference type="Pfam" id="PF12833">
    <property type="entry name" value="HTH_18"/>
    <property type="match status" value="1"/>
</dbReference>
<dbReference type="InterPro" id="IPR018060">
    <property type="entry name" value="HTH_AraC"/>
</dbReference>
<dbReference type="InterPro" id="IPR009057">
    <property type="entry name" value="Homeodomain-like_sf"/>
</dbReference>
<dbReference type="EMBL" id="CAKMMW010000001">
    <property type="protein sequence ID" value="CAH1192068.1"/>
    <property type="molecule type" value="Genomic_DNA"/>
</dbReference>
<dbReference type="InterPro" id="IPR018062">
    <property type="entry name" value="HTH_AraC-typ_CS"/>
</dbReference>
<feature type="domain" description="HTH araC/xylS-type" evidence="4">
    <location>
        <begin position="9"/>
        <end position="106"/>
    </location>
</feature>
<evidence type="ECO:0000256" key="1">
    <source>
        <dbReference type="ARBA" id="ARBA00023015"/>
    </source>
</evidence>
<dbReference type="Gene3D" id="1.10.10.60">
    <property type="entry name" value="Homeodomain-like"/>
    <property type="match status" value="2"/>
</dbReference>
<dbReference type="SUPFAM" id="SSF46689">
    <property type="entry name" value="Homeodomain-like"/>
    <property type="match status" value="1"/>
</dbReference>
<keyword evidence="1" id="KW-0805">Transcription regulation</keyword>
<proteinExistence type="predicted"/>
<sequence>MERQYRYYHRIIAYMEGNYMKDLSLEQLCEEVSLSTTYVNHILKSCTDRTFIHVLNEMRVKKACEYLEEDRLKVREIAEKTGFRSSKYFIKIFKDMQGVTPGQYKR</sequence>
<dbReference type="SMART" id="SM00342">
    <property type="entry name" value="HTH_ARAC"/>
    <property type="match status" value="1"/>
</dbReference>
<protein>
    <submittedName>
        <fullName evidence="5">HTH-type transcriptional regulator YesS</fullName>
    </submittedName>
</protein>
<organism evidence="5 6">
    <name type="scientific">Paenibacillus allorhizoplanae</name>
    <dbReference type="NCBI Taxonomy" id="2905648"/>
    <lineage>
        <taxon>Bacteria</taxon>
        <taxon>Bacillati</taxon>
        <taxon>Bacillota</taxon>
        <taxon>Bacilli</taxon>
        <taxon>Bacillales</taxon>
        <taxon>Paenibacillaceae</taxon>
        <taxon>Paenibacillus</taxon>
    </lineage>
</organism>
<dbReference type="PANTHER" id="PTHR43280:SF2">
    <property type="entry name" value="HTH-TYPE TRANSCRIPTIONAL REGULATOR EXSA"/>
    <property type="match status" value="1"/>
</dbReference>
<evidence type="ECO:0000259" key="4">
    <source>
        <dbReference type="PROSITE" id="PS01124"/>
    </source>
</evidence>
<accession>A0ABM9BPJ1</accession>
<evidence type="ECO:0000313" key="6">
    <source>
        <dbReference type="Proteomes" id="UP000838821"/>
    </source>
</evidence>
<keyword evidence="3" id="KW-0804">Transcription</keyword>